<keyword evidence="3" id="KW-0998">Cell outer membrane</keyword>
<sequence>MKRLTLSSILLIPALFNCSSVEYDSTQKVERETVEHYIASSRKELATLTINDSDRCISGQLKIAYRLLDKTEQEYAGHMYDDAFITLTKFDRQIRKLQCIQSYVEGKFGCQETNKFSVLKDWYKSGSFEQCSDNLQSDESTIKSEAVDLTSHNIITETLHDFDQAKIKPIYFPMLDNLVKLMQHFPASSLRVLGHADSFGAAQYNDELSWERAKNVAEYFFERGIPFENITLVSNGELMLRNIETSSQQRVFNRFTQLSLNLVIEMPSPIRGGDYE</sequence>
<evidence type="ECO:0000313" key="6">
    <source>
        <dbReference type="EMBL" id="NMP32099.1"/>
    </source>
</evidence>
<proteinExistence type="predicted"/>
<protein>
    <submittedName>
        <fullName evidence="6">OmpA family protein</fullName>
    </submittedName>
</protein>
<dbReference type="SUPFAM" id="SSF103088">
    <property type="entry name" value="OmpA-like"/>
    <property type="match status" value="1"/>
</dbReference>
<dbReference type="AlphaFoldDB" id="A0A7Y0LDC5"/>
<dbReference type="Proteomes" id="UP000568664">
    <property type="component" value="Unassembled WGS sequence"/>
</dbReference>
<name>A0A7Y0LDC5_9GAMM</name>
<dbReference type="EMBL" id="JABBXH010000003">
    <property type="protein sequence ID" value="NMP32099.1"/>
    <property type="molecule type" value="Genomic_DNA"/>
</dbReference>
<evidence type="ECO:0000256" key="4">
    <source>
        <dbReference type="PROSITE-ProRule" id="PRU00473"/>
    </source>
</evidence>
<dbReference type="InterPro" id="IPR036737">
    <property type="entry name" value="OmpA-like_sf"/>
</dbReference>
<dbReference type="PROSITE" id="PS51123">
    <property type="entry name" value="OMPA_2"/>
    <property type="match status" value="1"/>
</dbReference>
<feature type="domain" description="OmpA-like" evidence="5">
    <location>
        <begin position="147"/>
        <end position="264"/>
    </location>
</feature>
<comment type="caution">
    <text evidence="6">The sequence shown here is derived from an EMBL/GenBank/DDBJ whole genome shotgun (WGS) entry which is preliminary data.</text>
</comment>
<evidence type="ECO:0000256" key="2">
    <source>
        <dbReference type="ARBA" id="ARBA00023136"/>
    </source>
</evidence>
<dbReference type="InterPro" id="IPR006664">
    <property type="entry name" value="OMP_bac"/>
</dbReference>
<gene>
    <name evidence="6" type="ORF">HII17_11015</name>
</gene>
<dbReference type="PANTHER" id="PTHR30329">
    <property type="entry name" value="STATOR ELEMENT OF FLAGELLAR MOTOR COMPLEX"/>
    <property type="match status" value="1"/>
</dbReference>
<dbReference type="PRINTS" id="PR01021">
    <property type="entry name" value="OMPADOMAIN"/>
</dbReference>
<evidence type="ECO:0000256" key="3">
    <source>
        <dbReference type="ARBA" id="ARBA00023237"/>
    </source>
</evidence>
<evidence type="ECO:0000256" key="1">
    <source>
        <dbReference type="ARBA" id="ARBA00004442"/>
    </source>
</evidence>
<dbReference type="InterPro" id="IPR006665">
    <property type="entry name" value="OmpA-like"/>
</dbReference>
<accession>A0A7Y0LDC5</accession>
<dbReference type="Pfam" id="PF00691">
    <property type="entry name" value="OmpA"/>
    <property type="match status" value="1"/>
</dbReference>
<comment type="subcellular location">
    <subcellularLocation>
        <location evidence="1">Cell outer membrane</location>
    </subcellularLocation>
</comment>
<organism evidence="6 7">
    <name type="scientific">Thalassotalea algicola</name>
    <dbReference type="NCBI Taxonomy" id="2716224"/>
    <lineage>
        <taxon>Bacteria</taxon>
        <taxon>Pseudomonadati</taxon>
        <taxon>Pseudomonadota</taxon>
        <taxon>Gammaproteobacteria</taxon>
        <taxon>Alteromonadales</taxon>
        <taxon>Colwelliaceae</taxon>
        <taxon>Thalassotalea</taxon>
    </lineage>
</organism>
<dbReference type="Gene3D" id="3.30.1330.60">
    <property type="entry name" value="OmpA-like domain"/>
    <property type="match status" value="1"/>
</dbReference>
<evidence type="ECO:0000313" key="7">
    <source>
        <dbReference type="Proteomes" id="UP000568664"/>
    </source>
</evidence>
<dbReference type="InterPro" id="IPR050330">
    <property type="entry name" value="Bact_OuterMem_StrucFunc"/>
</dbReference>
<dbReference type="RefSeq" id="WP_169075418.1">
    <property type="nucleotide sequence ID" value="NZ_JABBXH010000003.1"/>
</dbReference>
<evidence type="ECO:0000259" key="5">
    <source>
        <dbReference type="PROSITE" id="PS51123"/>
    </source>
</evidence>
<dbReference type="PANTHER" id="PTHR30329:SF21">
    <property type="entry name" value="LIPOPROTEIN YIAD-RELATED"/>
    <property type="match status" value="1"/>
</dbReference>
<keyword evidence="2 4" id="KW-0472">Membrane</keyword>
<dbReference type="GO" id="GO:0009279">
    <property type="term" value="C:cell outer membrane"/>
    <property type="evidence" value="ECO:0007669"/>
    <property type="project" value="UniProtKB-SubCell"/>
</dbReference>
<dbReference type="CDD" id="cd07185">
    <property type="entry name" value="OmpA_C-like"/>
    <property type="match status" value="1"/>
</dbReference>
<keyword evidence="7" id="KW-1185">Reference proteome</keyword>
<reference evidence="6 7" key="1">
    <citation type="submission" date="2020-04" db="EMBL/GenBank/DDBJ databases">
        <title>Thalassotalea sp. M1531, isolated from the surface of marine red alga.</title>
        <authorList>
            <person name="Pang L."/>
            <person name="Lu D.-C."/>
        </authorList>
    </citation>
    <scope>NUCLEOTIDE SEQUENCE [LARGE SCALE GENOMIC DNA]</scope>
    <source>
        <strain evidence="6 7">M1531</strain>
    </source>
</reference>